<feature type="transmembrane region" description="Helical" evidence="2">
    <location>
        <begin position="60"/>
        <end position="80"/>
    </location>
</feature>
<organism evidence="3 4">
    <name type="scientific">Olea europaea subsp. europaea</name>
    <dbReference type="NCBI Taxonomy" id="158383"/>
    <lineage>
        <taxon>Eukaryota</taxon>
        <taxon>Viridiplantae</taxon>
        <taxon>Streptophyta</taxon>
        <taxon>Embryophyta</taxon>
        <taxon>Tracheophyta</taxon>
        <taxon>Spermatophyta</taxon>
        <taxon>Magnoliopsida</taxon>
        <taxon>eudicotyledons</taxon>
        <taxon>Gunneridae</taxon>
        <taxon>Pentapetalae</taxon>
        <taxon>asterids</taxon>
        <taxon>lamiids</taxon>
        <taxon>Lamiales</taxon>
        <taxon>Oleaceae</taxon>
        <taxon>Oleeae</taxon>
        <taxon>Olea</taxon>
    </lineage>
</organism>
<feature type="compositionally biased region" description="Low complexity" evidence="1">
    <location>
        <begin position="130"/>
        <end position="140"/>
    </location>
</feature>
<reference evidence="3 4" key="1">
    <citation type="submission" date="2019-12" db="EMBL/GenBank/DDBJ databases">
        <authorList>
            <person name="Alioto T."/>
            <person name="Alioto T."/>
            <person name="Gomez Garrido J."/>
        </authorList>
    </citation>
    <scope>NUCLEOTIDE SEQUENCE [LARGE SCALE GENOMIC DNA]</scope>
</reference>
<keyword evidence="4" id="KW-1185">Reference proteome</keyword>
<dbReference type="PANTHER" id="PTHR34200">
    <property type="entry name" value="DENTIN SIALOPHOSPHOPROTEIN-LIKE ISOFORM X1"/>
    <property type="match status" value="1"/>
</dbReference>
<dbReference type="Proteomes" id="UP000594638">
    <property type="component" value="Unassembled WGS sequence"/>
</dbReference>
<name>A0A8S0SVM2_OLEEU</name>
<evidence type="ECO:0000313" key="4">
    <source>
        <dbReference type="Proteomes" id="UP000594638"/>
    </source>
</evidence>
<evidence type="ECO:0000256" key="2">
    <source>
        <dbReference type="SAM" id="Phobius"/>
    </source>
</evidence>
<dbReference type="AlphaFoldDB" id="A0A8S0SVM2"/>
<sequence>MISYYWVRVSIKSAGSSDFIIFTTGHGNFSLDFRDQIGRKNFDSTSQFSYINHFQRTTSIGFVFSAALVILSAWSCTKFLRWHFVRNPRYQKLEMELPVSHGSKVQSESNEGWDNGWGDSWEDEEASKIPSLPLTPSLSSKGIASRRFSREG</sequence>
<feature type="compositionally biased region" description="Polar residues" evidence="1">
    <location>
        <begin position="103"/>
        <end position="112"/>
    </location>
</feature>
<dbReference type="EMBL" id="CACTIH010005506">
    <property type="protein sequence ID" value="CAA2995702.1"/>
    <property type="molecule type" value="Genomic_DNA"/>
</dbReference>
<dbReference type="PANTHER" id="PTHR34200:SF8">
    <property type="entry name" value="TRANSMEMBRANE PROTEIN"/>
    <property type="match status" value="1"/>
</dbReference>
<accession>A0A8S0SVM2</accession>
<evidence type="ECO:0000256" key="1">
    <source>
        <dbReference type="SAM" id="MobiDB-lite"/>
    </source>
</evidence>
<keyword evidence="2" id="KW-1133">Transmembrane helix</keyword>
<evidence type="ECO:0000313" key="3">
    <source>
        <dbReference type="EMBL" id="CAA2995702.1"/>
    </source>
</evidence>
<feature type="region of interest" description="Disordered" evidence="1">
    <location>
        <begin position="99"/>
        <end position="152"/>
    </location>
</feature>
<dbReference type="Gramene" id="OE9A118461T1">
    <property type="protein sequence ID" value="OE9A118461C1"/>
    <property type="gene ID" value="OE9A118461"/>
</dbReference>
<dbReference type="OrthoDB" id="1936430at2759"/>
<keyword evidence="2" id="KW-0812">Transmembrane</keyword>
<proteinExistence type="predicted"/>
<protein>
    <submittedName>
        <fullName evidence="3">Uncharacterized protein LOC105179136 isoform X4</fullName>
    </submittedName>
</protein>
<keyword evidence="2" id="KW-0472">Membrane</keyword>
<comment type="caution">
    <text evidence="3">The sequence shown here is derived from an EMBL/GenBank/DDBJ whole genome shotgun (WGS) entry which is preliminary data.</text>
</comment>
<gene>
    <name evidence="3" type="ORF">OLEA9_A118461</name>
</gene>